<evidence type="ECO:0000259" key="2">
    <source>
        <dbReference type="Pfam" id="PF13439"/>
    </source>
</evidence>
<proteinExistence type="predicted"/>
<dbReference type="InterPro" id="IPR028098">
    <property type="entry name" value="Glyco_trans_4-like_N"/>
</dbReference>
<evidence type="ECO:0000313" key="3">
    <source>
        <dbReference type="EMBL" id="KMT66629.1"/>
    </source>
</evidence>
<evidence type="ECO:0008006" key="5">
    <source>
        <dbReference type="Google" id="ProtNLM"/>
    </source>
</evidence>
<dbReference type="PANTHER" id="PTHR45947:SF14">
    <property type="entry name" value="SLL1723 PROTEIN"/>
    <property type="match status" value="1"/>
</dbReference>
<dbReference type="EMBL" id="LAZL01000003">
    <property type="protein sequence ID" value="KMT66629.1"/>
    <property type="molecule type" value="Genomic_DNA"/>
</dbReference>
<dbReference type="PANTHER" id="PTHR45947">
    <property type="entry name" value="SULFOQUINOVOSYL TRANSFERASE SQD2"/>
    <property type="match status" value="1"/>
</dbReference>
<feature type="domain" description="Glycosyltransferase subfamily 4-like N-terminal" evidence="2">
    <location>
        <begin position="16"/>
        <end position="191"/>
    </location>
</feature>
<keyword evidence="4" id="KW-1185">Reference proteome</keyword>
<dbReference type="GO" id="GO:0016757">
    <property type="term" value="F:glycosyltransferase activity"/>
    <property type="evidence" value="ECO:0007669"/>
    <property type="project" value="InterPro"/>
</dbReference>
<sequence>MKHIGVVVGEFPVPSETFIINELNGLAEIGHPVTVFCFKHHADRQVILASDINVVEIGAVAHAAAFAFFINTVYRLHYAINLTLRLTCNPSRSLFWHGLKLAYLLHKFKCEHIHCHFFHHTAAHGLVAKAFVDLPVSIIGHGHDIYQDKTNLTEKLTECDLPIAVCTEMKKDFDNLVTKSTALIPCGIDLTKFNQANYTHTTQKKMLFVGRVVAKKGLNYLIEALSYINPDIRPKLDIVGAGEMLIELEQMVVDSELSEYVNFLGFKPHSWLIDHCHEYDVFIAPFCIAMTGDRDTGPLALKEAMALGLPVITTSIMGCPDIVGTQAGFLIPEKNAQALASCISQFYRMSYEQRFAMSRQARNRVEAKFNVKDQVKALSNKIEAIHV</sequence>
<evidence type="ECO:0000313" key="4">
    <source>
        <dbReference type="Proteomes" id="UP000037600"/>
    </source>
</evidence>
<evidence type="ECO:0000259" key="1">
    <source>
        <dbReference type="Pfam" id="PF00534"/>
    </source>
</evidence>
<organism evidence="3 4">
    <name type="scientific">Catenovulum maritimum</name>
    <dbReference type="NCBI Taxonomy" id="1513271"/>
    <lineage>
        <taxon>Bacteria</taxon>
        <taxon>Pseudomonadati</taxon>
        <taxon>Pseudomonadota</taxon>
        <taxon>Gammaproteobacteria</taxon>
        <taxon>Alteromonadales</taxon>
        <taxon>Alteromonadaceae</taxon>
        <taxon>Catenovulum</taxon>
    </lineage>
</organism>
<dbReference type="SUPFAM" id="SSF53756">
    <property type="entry name" value="UDP-Glycosyltransferase/glycogen phosphorylase"/>
    <property type="match status" value="1"/>
</dbReference>
<protein>
    <recommendedName>
        <fullName evidence="5">Glycosyl transferase family 1 domain-containing protein</fullName>
    </recommendedName>
</protein>
<dbReference type="InterPro" id="IPR001296">
    <property type="entry name" value="Glyco_trans_1"/>
</dbReference>
<dbReference type="Pfam" id="PF00534">
    <property type="entry name" value="Glycos_transf_1"/>
    <property type="match status" value="1"/>
</dbReference>
<feature type="domain" description="Glycosyl transferase family 1" evidence="1">
    <location>
        <begin position="199"/>
        <end position="364"/>
    </location>
</feature>
<dbReference type="AlphaFoldDB" id="A0A0J8GZG8"/>
<name>A0A0J8GZG8_9ALTE</name>
<reference evidence="3 4" key="1">
    <citation type="submission" date="2015-04" db="EMBL/GenBank/DDBJ databases">
        <title>Draft Genome Sequence of the Novel Agar-Digesting Marine Bacterium Q1.</title>
        <authorList>
            <person name="Li Y."/>
            <person name="Li D."/>
            <person name="Chen G."/>
            <person name="Du Z."/>
        </authorList>
    </citation>
    <scope>NUCLEOTIDE SEQUENCE [LARGE SCALE GENOMIC DNA]</scope>
    <source>
        <strain evidence="3 4">Q1</strain>
    </source>
</reference>
<accession>A0A0J8GZG8</accession>
<dbReference type="STRING" id="1513271.XM47_03060"/>
<dbReference type="Gene3D" id="3.40.50.2000">
    <property type="entry name" value="Glycogen Phosphorylase B"/>
    <property type="match status" value="2"/>
</dbReference>
<comment type="caution">
    <text evidence="3">The sequence shown here is derived from an EMBL/GenBank/DDBJ whole genome shotgun (WGS) entry which is preliminary data.</text>
</comment>
<gene>
    <name evidence="3" type="ORF">XM47_03060</name>
</gene>
<dbReference type="Proteomes" id="UP000037600">
    <property type="component" value="Unassembled WGS sequence"/>
</dbReference>
<dbReference type="Pfam" id="PF13439">
    <property type="entry name" value="Glyco_transf_4"/>
    <property type="match status" value="1"/>
</dbReference>
<dbReference type="InterPro" id="IPR050194">
    <property type="entry name" value="Glycosyltransferase_grp1"/>
</dbReference>